<dbReference type="InterPro" id="IPR001633">
    <property type="entry name" value="EAL_dom"/>
</dbReference>
<dbReference type="PROSITE" id="PS50112">
    <property type="entry name" value="PAS"/>
    <property type="match status" value="3"/>
</dbReference>
<accession>A0AAE3KC95</accession>
<evidence type="ECO:0000313" key="7">
    <source>
        <dbReference type="Proteomes" id="UP001205843"/>
    </source>
</evidence>
<dbReference type="InterPro" id="IPR029787">
    <property type="entry name" value="Nucleotide_cyclase"/>
</dbReference>
<organism evidence="6 7">
    <name type="scientific">Natronocella acetinitrilica</name>
    <dbReference type="NCBI Taxonomy" id="414046"/>
    <lineage>
        <taxon>Bacteria</taxon>
        <taxon>Pseudomonadati</taxon>
        <taxon>Pseudomonadota</taxon>
        <taxon>Gammaproteobacteria</taxon>
        <taxon>Chromatiales</taxon>
        <taxon>Ectothiorhodospiraceae</taxon>
        <taxon>Natronocella</taxon>
    </lineage>
</organism>
<dbReference type="PROSITE" id="PS50883">
    <property type="entry name" value="EAL"/>
    <property type="match status" value="1"/>
</dbReference>
<evidence type="ECO:0000313" key="6">
    <source>
        <dbReference type="EMBL" id="MCP1674673.1"/>
    </source>
</evidence>
<dbReference type="InterPro" id="IPR035919">
    <property type="entry name" value="EAL_sf"/>
</dbReference>
<dbReference type="Pfam" id="PF00563">
    <property type="entry name" value="EAL"/>
    <property type="match status" value="1"/>
</dbReference>
<dbReference type="EMBL" id="JALJXV010000004">
    <property type="protein sequence ID" value="MCP1674673.1"/>
    <property type="molecule type" value="Genomic_DNA"/>
</dbReference>
<dbReference type="NCBIfam" id="TIGR00229">
    <property type="entry name" value="sensory_box"/>
    <property type="match status" value="3"/>
</dbReference>
<feature type="domain" description="PAC" evidence="3">
    <location>
        <begin position="239"/>
        <end position="291"/>
    </location>
</feature>
<dbReference type="CDD" id="cd01948">
    <property type="entry name" value="EAL"/>
    <property type="match status" value="1"/>
</dbReference>
<dbReference type="InterPro" id="IPR001610">
    <property type="entry name" value="PAC"/>
</dbReference>
<dbReference type="Pfam" id="PF08447">
    <property type="entry name" value="PAS_3"/>
    <property type="match status" value="1"/>
</dbReference>
<dbReference type="PROSITE" id="PS50887">
    <property type="entry name" value="GGDEF"/>
    <property type="match status" value="1"/>
</dbReference>
<protein>
    <submittedName>
        <fullName evidence="6">Diguanylate cyclase (GGDEF)-like protein/PAS domain S-box-containing protein</fullName>
    </submittedName>
</protein>
<dbReference type="Pfam" id="PF00990">
    <property type="entry name" value="GGDEF"/>
    <property type="match status" value="1"/>
</dbReference>
<dbReference type="InterPro" id="IPR013656">
    <property type="entry name" value="PAS_4"/>
</dbReference>
<comment type="cofactor">
    <cofactor evidence="1">
        <name>Mg(2+)</name>
        <dbReference type="ChEBI" id="CHEBI:18420"/>
    </cofactor>
</comment>
<dbReference type="Gene3D" id="3.20.20.450">
    <property type="entry name" value="EAL domain"/>
    <property type="match status" value="1"/>
</dbReference>
<feature type="domain" description="PAS" evidence="2">
    <location>
        <begin position="164"/>
        <end position="238"/>
    </location>
</feature>
<dbReference type="Proteomes" id="UP001205843">
    <property type="component" value="Unassembled WGS sequence"/>
</dbReference>
<evidence type="ECO:0000259" key="2">
    <source>
        <dbReference type="PROSITE" id="PS50112"/>
    </source>
</evidence>
<dbReference type="SUPFAM" id="SSF55073">
    <property type="entry name" value="Nucleotide cyclase"/>
    <property type="match status" value="1"/>
</dbReference>
<dbReference type="Gene3D" id="3.30.450.40">
    <property type="match status" value="1"/>
</dbReference>
<dbReference type="InterPro" id="IPR000700">
    <property type="entry name" value="PAS-assoc_C"/>
</dbReference>
<dbReference type="CDD" id="cd00130">
    <property type="entry name" value="PAS"/>
    <property type="match status" value="3"/>
</dbReference>
<dbReference type="Gene3D" id="3.30.450.20">
    <property type="entry name" value="PAS domain"/>
    <property type="match status" value="3"/>
</dbReference>
<dbReference type="SMART" id="SM00267">
    <property type="entry name" value="GGDEF"/>
    <property type="match status" value="1"/>
</dbReference>
<dbReference type="SUPFAM" id="SSF55781">
    <property type="entry name" value="GAF domain-like"/>
    <property type="match status" value="1"/>
</dbReference>
<dbReference type="InterPro" id="IPR003018">
    <property type="entry name" value="GAF"/>
</dbReference>
<dbReference type="SUPFAM" id="SSF55785">
    <property type="entry name" value="PYP-like sensor domain (PAS domain)"/>
    <property type="match status" value="3"/>
</dbReference>
<dbReference type="SMART" id="SM00052">
    <property type="entry name" value="EAL"/>
    <property type="match status" value="1"/>
</dbReference>
<dbReference type="SUPFAM" id="SSF141868">
    <property type="entry name" value="EAL domain-like"/>
    <property type="match status" value="1"/>
</dbReference>
<dbReference type="InterPro" id="IPR029016">
    <property type="entry name" value="GAF-like_dom_sf"/>
</dbReference>
<evidence type="ECO:0000259" key="5">
    <source>
        <dbReference type="PROSITE" id="PS50887"/>
    </source>
</evidence>
<dbReference type="NCBIfam" id="TIGR00254">
    <property type="entry name" value="GGDEF"/>
    <property type="match status" value="1"/>
</dbReference>
<evidence type="ECO:0000256" key="1">
    <source>
        <dbReference type="ARBA" id="ARBA00001946"/>
    </source>
</evidence>
<dbReference type="PANTHER" id="PTHR44757:SF2">
    <property type="entry name" value="BIOFILM ARCHITECTURE MAINTENANCE PROTEIN MBAA"/>
    <property type="match status" value="1"/>
</dbReference>
<keyword evidence="7" id="KW-1185">Reference proteome</keyword>
<sequence>MADKGDKGLRSRTVAADPWCATAATSADWADVERRLRDSEEKYRLLVTNQNELVLKVDLQGNYLFASPSYCRTFGLAEADLLGKPFMPLVHEEDRESTLRAMEQILEPPFRVYLEQRGKTCDGWRWFAWSANAVRDQAGRPCEIVSVGRDITEQKRTETALRDSEARFRRLAENAPDIIYRFSLRKRGHVEYISPAVERMLGYIAADYAADPNLVFRMTHADDRAMLERHLQRASGMGDPLVIRCFHRDGHLVWLELSDSLVEGADGLPEAIEGIARDISERKRLEQRHQAQARLLERISTDQPLTHLLEEMLLFMEAQSPGIRCSVLLADNAQGILRQGAAPSLPPTYNQLVDGTPIGEGSGSCGTAAARRESVIVTDIRTDPLWQGVRHKVAGFDWLHGCWSTPFFDSGGELLGTFAIYPESFGAPGEREFDLIEFATSMASLIVERRRDQDTLRSLSRAVDQSSSHILITDGDGIVRYINKQFEDVTGFTSADVVGRPMQTLIVQRFGHAENDTCADAFRNFAEWQGEYQAHRKNGQQYWESVTLTPIRDDNGHLLQLVVVGEDISARKQAESEIRKLAFFDPLTALPNRRLLQDRLGQALDAARRSGNYGAVLFIDLDHFKQLNDARGHAVGDDLLIAVAARLQAELRRQDTVARLGGDEFVIVLVNLADESCQASVQARQVADKLRQTLSTPFRIGDLNYHLGASVGYTTFPKPDDRVDELLREADTAMYRAKQLGRDGVTAFVPAMREAAQDRFALEGDLRHAIARNELEVWLQPQVDHNGVRIGAELLLRWRHPERGLISPAAFIPVAEQSGLIIKIGDWVLGQAAQLSRTLTDHGQRLRLAVNISPRQFRQPELVSGIKHWLEASGADPELLVLEVTESLVIEDIVDTAAKMAELSTLGVRFSVDDFGTGYSSLAYLKRLPLHELKIDRTFVQDAPTDANDAALVEGILSVARHLGLQVVGEGVETPAHRDFLLERGCRYFQGYLYGMPKPLHEFLQDQLADQCSQEVTDSLTAPIRPSSTP</sequence>
<dbReference type="InterPro" id="IPR013655">
    <property type="entry name" value="PAS_fold_3"/>
</dbReference>
<feature type="domain" description="PAS" evidence="2">
    <location>
        <begin position="455"/>
        <end position="515"/>
    </location>
</feature>
<dbReference type="SMART" id="SM00086">
    <property type="entry name" value="PAC"/>
    <property type="match status" value="3"/>
</dbReference>
<feature type="domain" description="PAS" evidence="2">
    <location>
        <begin position="39"/>
        <end position="109"/>
    </location>
</feature>
<name>A0AAE3KC95_9GAMM</name>
<dbReference type="Pfam" id="PF13185">
    <property type="entry name" value="GAF_2"/>
    <property type="match status" value="1"/>
</dbReference>
<gene>
    <name evidence="6" type="ORF">J2T57_001811</name>
</gene>
<dbReference type="Gene3D" id="3.30.70.270">
    <property type="match status" value="1"/>
</dbReference>
<dbReference type="InterPro" id="IPR000160">
    <property type="entry name" value="GGDEF_dom"/>
</dbReference>
<feature type="domain" description="PAC" evidence="3">
    <location>
        <begin position="528"/>
        <end position="580"/>
    </location>
</feature>
<dbReference type="GO" id="GO:0003824">
    <property type="term" value="F:catalytic activity"/>
    <property type="evidence" value="ECO:0007669"/>
    <property type="project" value="UniProtKB-ARBA"/>
</dbReference>
<reference evidence="6" key="1">
    <citation type="submission" date="2022-03" db="EMBL/GenBank/DDBJ databases">
        <title>Genomic Encyclopedia of Type Strains, Phase III (KMG-III): the genomes of soil and plant-associated and newly described type strains.</title>
        <authorList>
            <person name="Whitman W."/>
        </authorList>
    </citation>
    <scope>NUCLEOTIDE SEQUENCE</scope>
    <source>
        <strain evidence="6">ANL 6-2</strain>
    </source>
</reference>
<dbReference type="Pfam" id="PF08448">
    <property type="entry name" value="PAS_4"/>
    <property type="match status" value="1"/>
</dbReference>
<dbReference type="InterPro" id="IPR000014">
    <property type="entry name" value="PAS"/>
</dbReference>
<dbReference type="AlphaFoldDB" id="A0AAE3KC95"/>
<dbReference type="Pfam" id="PF13426">
    <property type="entry name" value="PAS_9"/>
    <property type="match status" value="1"/>
</dbReference>
<dbReference type="RefSeq" id="WP_301289262.1">
    <property type="nucleotide sequence ID" value="NZ_JALJXV010000004.1"/>
</dbReference>
<feature type="domain" description="PAC" evidence="3">
    <location>
        <begin position="108"/>
        <end position="163"/>
    </location>
</feature>
<proteinExistence type="predicted"/>
<dbReference type="PROSITE" id="PS50113">
    <property type="entry name" value="PAC"/>
    <property type="match status" value="3"/>
</dbReference>
<comment type="caution">
    <text evidence="6">The sequence shown here is derived from an EMBL/GenBank/DDBJ whole genome shotgun (WGS) entry which is preliminary data.</text>
</comment>
<evidence type="ECO:0000259" key="4">
    <source>
        <dbReference type="PROSITE" id="PS50883"/>
    </source>
</evidence>
<feature type="domain" description="GGDEF" evidence="5">
    <location>
        <begin position="612"/>
        <end position="750"/>
    </location>
</feature>
<feature type="domain" description="EAL" evidence="4">
    <location>
        <begin position="759"/>
        <end position="1011"/>
    </location>
</feature>
<dbReference type="FunFam" id="3.30.70.270:FF:000001">
    <property type="entry name" value="Diguanylate cyclase domain protein"/>
    <property type="match status" value="1"/>
</dbReference>
<evidence type="ECO:0000259" key="3">
    <source>
        <dbReference type="PROSITE" id="PS50113"/>
    </source>
</evidence>
<dbReference type="PANTHER" id="PTHR44757">
    <property type="entry name" value="DIGUANYLATE CYCLASE DGCP"/>
    <property type="match status" value="1"/>
</dbReference>
<dbReference type="InterPro" id="IPR043128">
    <property type="entry name" value="Rev_trsase/Diguanyl_cyclase"/>
</dbReference>
<dbReference type="SMART" id="SM00091">
    <property type="entry name" value="PAS"/>
    <property type="match status" value="3"/>
</dbReference>
<dbReference type="CDD" id="cd01949">
    <property type="entry name" value="GGDEF"/>
    <property type="match status" value="1"/>
</dbReference>
<dbReference type="InterPro" id="IPR052155">
    <property type="entry name" value="Biofilm_reg_signaling"/>
</dbReference>
<dbReference type="InterPro" id="IPR035965">
    <property type="entry name" value="PAS-like_dom_sf"/>
</dbReference>